<feature type="transmembrane region" description="Helical" evidence="2">
    <location>
        <begin position="199"/>
        <end position="222"/>
    </location>
</feature>
<feature type="region of interest" description="Disordered" evidence="1">
    <location>
        <begin position="678"/>
        <end position="699"/>
    </location>
</feature>
<keyword evidence="2" id="KW-0812">Transmembrane</keyword>
<dbReference type="PANTHER" id="PTHR45270:SF4">
    <property type="entry name" value="CHAPERONE DNAJ-DOMAIN SUPERFAMILY PROTEIN"/>
    <property type="match status" value="1"/>
</dbReference>
<dbReference type="OMA" id="SCTENTP"/>
<dbReference type="InterPro" id="IPR018253">
    <property type="entry name" value="DnaJ_domain_CS"/>
</dbReference>
<evidence type="ECO:0000259" key="3">
    <source>
        <dbReference type="PROSITE" id="PS50076"/>
    </source>
</evidence>
<feature type="domain" description="J" evidence="3">
    <location>
        <begin position="411"/>
        <end position="478"/>
    </location>
</feature>
<feature type="region of interest" description="Disordered" evidence="1">
    <location>
        <begin position="94"/>
        <end position="116"/>
    </location>
</feature>
<dbReference type="Pfam" id="PF00226">
    <property type="entry name" value="DnaJ"/>
    <property type="match status" value="1"/>
</dbReference>
<evidence type="ECO:0000256" key="2">
    <source>
        <dbReference type="SAM" id="Phobius"/>
    </source>
</evidence>
<dbReference type="Proteomes" id="UP000824469">
    <property type="component" value="Unassembled WGS sequence"/>
</dbReference>
<dbReference type="PROSITE" id="PS50076">
    <property type="entry name" value="DNAJ_2"/>
    <property type="match status" value="1"/>
</dbReference>
<evidence type="ECO:0000256" key="1">
    <source>
        <dbReference type="SAM" id="MobiDB-lite"/>
    </source>
</evidence>
<gene>
    <name evidence="4" type="ORF">KI387_001290</name>
</gene>
<dbReference type="CDD" id="cd06257">
    <property type="entry name" value="DnaJ"/>
    <property type="match status" value="1"/>
</dbReference>
<comment type="caution">
    <text evidence="4">The sequence shown here is derived from an EMBL/GenBank/DDBJ whole genome shotgun (WGS) entry which is preliminary data.</text>
</comment>
<feature type="transmembrane region" description="Helical" evidence="2">
    <location>
        <begin position="164"/>
        <end position="187"/>
    </location>
</feature>
<dbReference type="PRINTS" id="PR00625">
    <property type="entry name" value="JDOMAIN"/>
</dbReference>
<dbReference type="AlphaFoldDB" id="A0AA38LPX2"/>
<evidence type="ECO:0000313" key="5">
    <source>
        <dbReference type="Proteomes" id="UP000824469"/>
    </source>
</evidence>
<reference evidence="4 5" key="1">
    <citation type="journal article" date="2021" name="Nat. Plants">
        <title>The Taxus genome provides insights into paclitaxel biosynthesis.</title>
        <authorList>
            <person name="Xiong X."/>
            <person name="Gou J."/>
            <person name="Liao Q."/>
            <person name="Li Y."/>
            <person name="Zhou Q."/>
            <person name="Bi G."/>
            <person name="Li C."/>
            <person name="Du R."/>
            <person name="Wang X."/>
            <person name="Sun T."/>
            <person name="Guo L."/>
            <person name="Liang H."/>
            <person name="Lu P."/>
            <person name="Wu Y."/>
            <person name="Zhang Z."/>
            <person name="Ro D.K."/>
            <person name="Shang Y."/>
            <person name="Huang S."/>
            <person name="Yan J."/>
        </authorList>
    </citation>
    <scope>NUCLEOTIDE SEQUENCE [LARGE SCALE GENOMIC DNA]</scope>
    <source>
        <strain evidence="4">Ta-2019</strain>
    </source>
</reference>
<proteinExistence type="predicted"/>
<protein>
    <recommendedName>
        <fullName evidence="3">J domain-containing protein</fullName>
    </recommendedName>
</protein>
<organism evidence="4 5">
    <name type="scientific">Taxus chinensis</name>
    <name type="common">Chinese yew</name>
    <name type="synonym">Taxus wallichiana var. chinensis</name>
    <dbReference type="NCBI Taxonomy" id="29808"/>
    <lineage>
        <taxon>Eukaryota</taxon>
        <taxon>Viridiplantae</taxon>
        <taxon>Streptophyta</taxon>
        <taxon>Embryophyta</taxon>
        <taxon>Tracheophyta</taxon>
        <taxon>Spermatophyta</taxon>
        <taxon>Pinopsida</taxon>
        <taxon>Pinidae</taxon>
        <taxon>Conifers II</taxon>
        <taxon>Cupressales</taxon>
        <taxon>Taxaceae</taxon>
        <taxon>Taxus</taxon>
    </lineage>
</organism>
<feature type="compositionally biased region" description="Basic and acidic residues" evidence="1">
    <location>
        <begin position="49"/>
        <end position="61"/>
    </location>
</feature>
<dbReference type="InterPro" id="IPR001623">
    <property type="entry name" value="DnaJ_domain"/>
</dbReference>
<dbReference type="InterPro" id="IPR036869">
    <property type="entry name" value="J_dom_sf"/>
</dbReference>
<dbReference type="PANTHER" id="PTHR45270">
    <property type="entry name" value="OS03G0832900 PROTEIN"/>
    <property type="match status" value="1"/>
</dbReference>
<feature type="compositionally biased region" description="Basic and acidic residues" evidence="1">
    <location>
        <begin position="356"/>
        <end position="365"/>
    </location>
</feature>
<dbReference type="PROSITE" id="PS00636">
    <property type="entry name" value="DNAJ_1"/>
    <property type="match status" value="1"/>
</dbReference>
<keyword evidence="2" id="KW-1133">Transmembrane helix</keyword>
<feature type="region of interest" description="Disordered" evidence="1">
    <location>
        <begin position="356"/>
        <end position="392"/>
    </location>
</feature>
<sequence>MEVRQEGIQDLDGLRNQSSGLRDRSQRHGYTGKGRREENLQKGASNASKGRDSGGEVEGKQRRGSAGKSGAGKDIGVNAAMENEQDFCEGVASSNRSQIEEDGTDGWAQHRDSGGNSRSEISGVYSFVSQCFEWVEQQKSVWLALEVAALQAKDYVVSRVERSWPVACTFLLNIGRLCLVIFVLWLNCCLRGISSFLHLGMAAFFVLLWCSFLSSIAIVGFLYVLSTMAISCVAAFVLGYTYAILIMFGLGSLMLWMYGSFWITGTFVLIGGVFLASNYPHLAILNTTMYSIYCAKVHVGWFGLVFCMNMAFISSDILLYFLKGSMDESKGQSSSEQAESYKNRGRHFYSESRKHYSAGGEDRSSPGRPFGESSHTSRVGGHDRQPSTNGQNKAVLNLAEEEVMRLLDSPDYYVTLGLSRFEDIDSAALKREYRKKAMLVHPDKNMGNVKAEEAFKKLQNAYEALLDSDKKKIYDEELQREELLRSLHMFQSGAKKNGRYGTSEYGFIISEDNVEDLHAESRRIACKKCSSSHIWIHTERAKARARWCQDCQDYHQAKDGDGWVEQSGQPFFFGLLQKVDSPRAYACIDSKIFDVTEWVACQGMECTPNTHKPSFHVNTTIMGKSPVRGHSRGYRDTSNEGMATNINENMTEEEFFRWLENAMASGIFDSGDGVQRYSNMGTNSNTKSSKKKRKGKRQS</sequence>
<dbReference type="SUPFAM" id="SSF46565">
    <property type="entry name" value="Chaperone J-domain"/>
    <property type="match status" value="1"/>
</dbReference>
<feature type="region of interest" description="Disordered" evidence="1">
    <location>
        <begin position="1"/>
        <end position="74"/>
    </location>
</feature>
<dbReference type="Gene3D" id="1.10.287.110">
    <property type="entry name" value="DnaJ domain"/>
    <property type="match status" value="1"/>
</dbReference>
<feature type="compositionally biased region" description="Basic residues" evidence="1">
    <location>
        <begin position="688"/>
        <end position="699"/>
    </location>
</feature>
<feature type="transmembrane region" description="Helical" evidence="2">
    <location>
        <begin position="255"/>
        <end position="279"/>
    </location>
</feature>
<evidence type="ECO:0000313" key="4">
    <source>
        <dbReference type="EMBL" id="KAH9329182.1"/>
    </source>
</evidence>
<dbReference type="InterPro" id="IPR032843">
    <property type="entry name" value="Jiv"/>
</dbReference>
<keyword evidence="2" id="KW-0472">Membrane</keyword>
<dbReference type="Pfam" id="PF14901">
    <property type="entry name" value="Jiv90"/>
    <property type="match status" value="1"/>
</dbReference>
<feature type="region of interest" description="Disordered" evidence="1">
    <location>
        <begin position="618"/>
        <end position="642"/>
    </location>
</feature>
<feature type="transmembrane region" description="Helical" evidence="2">
    <location>
        <begin position="299"/>
        <end position="322"/>
    </location>
</feature>
<feature type="transmembrane region" description="Helical" evidence="2">
    <location>
        <begin position="228"/>
        <end position="248"/>
    </location>
</feature>
<dbReference type="EMBL" id="JAHRHJ020000001">
    <property type="protein sequence ID" value="KAH9329182.1"/>
    <property type="molecule type" value="Genomic_DNA"/>
</dbReference>
<keyword evidence="5" id="KW-1185">Reference proteome</keyword>
<dbReference type="SMART" id="SM00271">
    <property type="entry name" value="DnaJ"/>
    <property type="match status" value="1"/>
</dbReference>
<accession>A0AA38LPX2</accession>
<name>A0AA38LPX2_TAXCH</name>